<dbReference type="PROSITE" id="PS51832">
    <property type="entry name" value="HD_GYP"/>
    <property type="match status" value="1"/>
</dbReference>
<organism evidence="3 4">
    <name type="scientific">Eubacterium cellulosolvens (strain ATCC 43171 / JCM 9499 / 6)</name>
    <name type="common">Cillobacterium cellulosolvens</name>
    <dbReference type="NCBI Taxonomy" id="633697"/>
    <lineage>
        <taxon>Bacteria</taxon>
        <taxon>Bacillati</taxon>
        <taxon>Bacillota</taxon>
        <taxon>Clostridia</taxon>
        <taxon>Eubacteriales</taxon>
        <taxon>Eubacteriaceae</taxon>
        <taxon>Eubacterium</taxon>
    </lineage>
</organism>
<dbReference type="eggNOG" id="COG2206">
    <property type="taxonomic scope" value="Bacteria"/>
</dbReference>
<dbReference type="InterPro" id="IPR003607">
    <property type="entry name" value="HD/PDEase_dom"/>
</dbReference>
<evidence type="ECO:0000259" key="2">
    <source>
        <dbReference type="PROSITE" id="PS51832"/>
    </source>
</evidence>
<dbReference type="Proteomes" id="UP000005753">
    <property type="component" value="Chromosome"/>
</dbReference>
<reference evidence="3 4" key="1">
    <citation type="submission" date="2010-08" db="EMBL/GenBank/DDBJ databases">
        <authorList>
            <consortium name="US DOE Joint Genome Institute (JGI-PGF)"/>
            <person name="Lucas S."/>
            <person name="Copeland A."/>
            <person name="Lapidus A."/>
            <person name="Cheng J.-F."/>
            <person name="Bruce D."/>
            <person name="Goodwin L."/>
            <person name="Pitluck S."/>
            <person name="Land M.L."/>
            <person name="Hauser L."/>
            <person name="Chang Y.-J."/>
            <person name="Anderson I.J."/>
            <person name="Johnson E."/>
            <person name="Mulhopadhyay B."/>
            <person name="Kyrpides N."/>
            <person name="Woyke T.J."/>
        </authorList>
    </citation>
    <scope>NUCLEOTIDE SEQUENCE [LARGE SCALE GENOMIC DNA]</scope>
    <source>
        <strain evidence="3 4">6</strain>
    </source>
</reference>
<feature type="domain" description="HD-GYP" evidence="2">
    <location>
        <begin position="281"/>
        <end position="476"/>
    </location>
</feature>
<evidence type="ECO:0000313" key="3">
    <source>
        <dbReference type="EMBL" id="EIM56548.1"/>
    </source>
</evidence>
<dbReference type="EMBL" id="CM001487">
    <property type="protein sequence ID" value="EIM56548.1"/>
    <property type="molecule type" value="Genomic_DNA"/>
</dbReference>
<dbReference type="SUPFAM" id="SSF109604">
    <property type="entry name" value="HD-domain/PDEase-like"/>
    <property type="match status" value="1"/>
</dbReference>
<evidence type="ECO:0000256" key="1">
    <source>
        <dbReference type="SAM" id="Phobius"/>
    </source>
</evidence>
<reference evidence="3 4" key="2">
    <citation type="submission" date="2012-02" db="EMBL/GenBank/DDBJ databases">
        <title>Improved High-Quality Draft sequence of Eubacterium cellulosolvens 6.</title>
        <authorList>
            <consortium name="US DOE Joint Genome Institute"/>
            <person name="Lucas S."/>
            <person name="Han J."/>
            <person name="Lapidus A."/>
            <person name="Cheng J.-F."/>
            <person name="Goodwin L."/>
            <person name="Pitluck S."/>
            <person name="Peters L."/>
            <person name="Mikhailova N."/>
            <person name="Gu W."/>
            <person name="Detter J.C."/>
            <person name="Han C."/>
            <person name="Tapia R."/>
            <person name="Land M."/>
            <person name="Hauser L."/>
            <person name="Kyrpides N."/>
            <person name="Ivanova N."/>
            <person name="Pagani I."/>
            <person name="Johnson E."/>
            <person name="Mukhopadhyay B."/>
            <person name="Anderson I."/>
            <person name="Woyke T."/>
        </authorList>
    </citation>
    <scope>NUCLEOTIDE SEQUENCE [LARGE SCALE GENOMIC DNA]</scope>
    <source>
        <strain evidence="3 4">6</strain>
    </source>
</reference>
<gene>
    <name evidence="3" type="ORF">EubceDRAFT1_0710</name>
</gene>
<dbReference type="CDD" id="cd00077">
    <property type="entry name" value="HDc"/>
    <property type="match status" value="1"/>
</dbReference>
<name>I5ARX5_EUBC6</name>
<sequence length="476" mass="55392">MNIKHNTKFFLTFLLISMAALICCYAAMFMRVHQMNSERRQAGVGESFCALEYREPTMERAVNNGWKFHLNRSESEPYNYYGMTYEYNIVNHSDAAIRWWELILTVKKPILLNVEWNGDISITRGNVTVDAGNLRPEHLTSETRQALAKAFPGSDIYSGNFLVKLQKGDVITYHPDADTAREYPLDHRSNMTSIGFIWYCPLKYTKNSANAYSDETEDWANYELEFPELDYRLIYSMKYSVYRMRTFPCVVMFTFLWIILLTAFVVYLIMDRRTMQRLDLDDNIIRQSIGVFAEFIDAKDVYTKGHSRRVAQYSTQIARKLNMSPEKIRKLHYIALMHDCGKVYIPDNILKKQGSLSEEEFEIIKTHTTKGYEMLSNFTSVQGIQDGVRYHHEFYDGSGYPEGLSGENIPLVARIICVADCYDAMSTDRYYRSKCSKEYIIEELRKHSGTQFDPKIANIMVQLILNDEITWDPDGT</sequence>
<evidence type="ECO:0000313" key="4">
    <source>
        <dbReference type="Proteomes" id="UP000005753"/>
    </source>
</evidence>
<keyword evidence="1" id="KW-0472">Membrane</keyword>
<dbReference type="Gene3D" id="1.10.3210.10">
    <property type="entry name" value="Hypothetical protein af1432"/>
    <property type="match status" value="1"/>
</dbReference>
<dbReference type="AlphaFoldDB" id="I5ARX5"/>
<accession>I5ARX5</accession>
<proteinExistence type="predicted"/>
<feature type="transmembrane region" description="Helical" evidence="1">
    <location>
        <begin position="250"/>
        <end position="270"/>
    </location>
</feature>
<protein>
    <submittedName>
        <fullName evidence="3">HD-GYP domain-containing protein</fullName>
    </submittedName>
</protein>
<dbReference type="HOGENOM" id="CLU_573353_0_0_9"/>
<keyword evidence="1" id="KW-0812">Transmembrane</keyword>
<dbReference type="SMART" id="SM00471">
    <property type="entry name" value="HDc"/>
    <property type="match status" value="1"/>
</dbReference>
<dbReference type="Pfam" id="PF13487">
    <property type="entry name" value="HD_5"/>
    <property type="match status" value="1"/>
</dbReference>
<keyword evidence="4" id="KW-1185">Reference proteome</keyword>
<dbReference type="OrthoDB" id="176203at2"/>
<dbReference type="InterPro" id="IPR037522">
    <property type="entry name" value="HD_GYP_dom"/>
</dbReference>
<dbReference type="STRING" id="633697.EubceDRAFT1_0710"/>
<keyword evidence="1" id="KW-1133">Transmembrane helix</keyword>
<dbReference type="PANTHER" id="PTHR43155">
    <property type="entry name" value="CYCLIC DI-GMP PHOSPHODIESTERASE PA4108-RELATED"/>
    <property type="match status" value="1"/>
</dbReference>